<organism evidence="2 3">
    <name type="scientific">Candidatus Hepatoplasma crinochetorum Av</name>
    <dbReference type="NCBI Taxonomy" id="1427984"/>
    <lineage>
        <taxon>Bacteria</taxon>
        <taxon>Bacillati</taxon>
        <taxon>Mycoplasmatota</taxon>
        <taxon>Mollicutes</taxon>
        <taxon>Candidatus Hepatoplasmataceae</taxon>
        <taxon>Candidatus Hepatoplasma</taxon>
    </lineage>
</organism>
<feature type="transmembrane region" description="Helical" evidence="1">
    <location>
        <begin position="197"/>
        <end position="215"/>
    </location>
</feature>
<accession>W8GGD5</accession>
<dbReference type="HOGENOM" id="CLU_509674_0_0_14"/>
<feature type="transmembrane region" description="Helical" evidence="1">
    <location>
        <begin position="467"/>
        <end position="490"/>
    </location>
</feature>
<dbReference type="KEGG" id="hcr:X271_00582"/>
<keyword evidence="1" id="KW-0472">Membrane</keyword>
<feature type="transmembrane region" description="Helical" evidence="1">
    <location>
        <begin position="502"/>
        <end position="522"/>
    </location>
</feature>
<evidence type="ECO:0000313" key="2">
    <source>
        <dbReference type="EMBL" id="AHK22668.1"/>
    </source>
</evidence>
<feature type="transmembrane region" description="Helical" evidence="1">
    <location>
        <begin position="435"/>
        <end position="455"/>
    </location>
</feature>
<feature type="transmembrane region" description="Helical" evidence="1">
    <location>
        <begin position="345"/>
        <end position="366"/>
    </location>
</feature>
<feature type="transmembrane region" description="Helical" evidence="1">
    <location>
        <begin position="250"/>
        <end position="269"/>
    </location>
</feature>
<keyword evidence="1" id="KW-0812">Transmembrane</keyword>
<feature type="transmembrane region" description="Helical" evidence="1">
    <location>
        <begin position="227"/>
        <end position="244"/>
    </location>
</feature>
<keyword evidence="3" id="KW-1185">Reference proteome</keyword>
<proteinExistence type="predicted"/>
<reference evidence="2 3" key="1">
    <citation type="journal article" date="2014" name="Genome Biol. Evol.">
        <title>Phylogenomics of "Candidatus Hepatoplasma crinochetorum," a Lineage of Mollicutes Associated with Noninsect Arthropods.</title>
        <authorList>
            <person name="Leclercq S."/>
            <person name="Dittmer J."/>
            <person name="Bouchon D."/>
            <person name="Cordaux R."/>
        </authorList>
    </citation>
    <scope>NUCLEOTIDE SEQUENCE [LARGE SCALE GENOMIC DNA]</scope>
    <source>
        <strain evidence="2 3">Av</strain>
    </source>
</reference>
<feature type="transmembrane region" description="Helical" evidence="1">
    <location>
        <begin position="321"/>
        <end position="339"/>
    </location>
</feature>
<dbReference type="Proteomes" id="UP000019450">
    <property type="component" value="Chromosome"/>
</dbReference>
<evidence type="ECO:0000313" key="3">
    <source>
        <dbReference type="Proteomes" id="UP000019450"/>
    </source>
</evidence>
<feature type="transmembrane region" description="Helical" evidence="1">
    <location>
        <begin position="112"/>
        <end position="132"/>
    </location>
</feature>
<feature type="transmembrane region" description="Helical" evidence="1">
    <location>
        <begin position="77"/>
        <end position="100"/>
    </location>
</feature>
<feature type="transmembrane region" description="Helical" evidence="1">
    <location>
        <begin position="276"/>
        <end position="291"/>
    </location>
</feature>
<evidence type="ECO:0000256" key="1">
    <source>
        <dbReference type="SAM" id="Phobius"/>
    </source>
</evidence>
<dbReference type="RefSeq" id="WP_025208955.1">
    <property type="nucleotide sequence ID" value="NZ_CP006932.1"/>
</dbReference>
<name>W8GGD5_9MOLU</name>
<dbReference type="AlphaFoldDB" id="W8GGD5"/>
<dbReference type="STRING" id="1427984.X271_00582"/>
<feature type="transmembrane region" description="Helical" evidence="1">
    <location>
        <begin position="48"/>
        <end position="71"/>
    </location>
</feature>
<protein>
    <submittedName>
        <fullName evidence="2">Uncharacterized protein</fullName>
    </submittedName>
</protein>
<feature type="transmembrane region" description="Helical" evidence="1">
    <location>
        <begin position="387"/>
        <end position="410"/>
    </location>
</feature>
<feature type="transmembrane region" description="Helical" evidence="1">
    <location>
        <begin position="297"/>
        <end position="314"/>
    </location>
</feature>
<sequence>MFLIGIIFQEDFSILKLFFAFFLLIFIFYGLGKIILNNFKVERNNNYFAFFIGFLFYQLLTFFSYSIIIVLNYNLDYLNYFSDIIDVVLIIYILISYRVWWFQSFNINKKEIFHFAFIYIFTFLFIYIFIILENNLSWFNNYEQDLNYLTINNIINNNSVTELFKPYNNNLDYYAIFQTNYYWIMILTKDLNIDLDLIVKYFLPAIYILLILFLIKGLIIDEKNLRSILLFLIFGIIIIFVFGYQDVISIKFYLLFNFLAIIIIFLRYVNNYYKDNGYLSFIIILTLSFYTTTYYAIVLTISIAFALIFYLIYTKENIFNIIYYFLLVLFIEAGFYFYAINIFYALIFIAFFGLIILLPFTFVLLIKNQKQIHKFEILVKENQKNATFILSLLLSLGIILALSISASNYFDNLTLLFNDPLFKETNNFDSKYLSIPLYIILFTLNLFIFLSFYYQNKDDKYKKFNDFFLFFALLFLILFNMFSIPIWVIFFDLPVPMFDDILLIYVFACLFFFANFLINYNFKQNDRINTYIKI</sequence>
<dbReference type="EMBL" id="CP006932">
    <property type="protein sequence ID" value="AHK22668.1"/>
    <property type="molecule type" value="Genomic_DNA"/>
</dbReference>
<feature type="transmembrane region" description="Helical" evidence="1">
    <location>
        <begin position="12"/>
        <end position="36"/>
    </location>
</feature>
<gene>
    <name evidence="2" type="ORF">X271_00582</name>
</gene>
<keyword evidence="1" id="KW-1133">Transmembrane helix</keyword>